<dbReference type="Gene3D" id="3.30.420.100">
    <property type="match status" value="1"/>
</dbReference>
<dbReference type="PANTHER" id="PTHR12899">
    <property type="entry name" value="39S RIBOSOMAL PROTEIN L18, MITOCHONDRIAL"/>
    <property type="match status" value="1"/>
</dbReference>
<evidence type="ECO:0000256" key="5">
    <source>
        <dbReference type="ARBA" id="ARBA00023274"/>
    </source>
</evidence>
<dbReference type="NCBIfam" id="TIGR00060">
    <property type="entry name" value="L18_bact"/>
    <property type="match status" value="1"/>
</dbReference>
<dbReference type="HAMAP" id="MF_01337_B">
    <property type="entry name" value="Ribosomal_uL18_B"/>
    <property type="match status" value="1"/>
</dbReference>
<accession>A0A975GA56</accession>
<proteinExistence type="inferred from homology"/>
<dbReference type="SUPFAM" id="SSF53137">
    <property type="entry name" value="Translational machinery components"/>
    <property type="match status" value="1"/>
</dbReference>
<dbReference type="PANTHER" id="PTHR12899:SF3">
    <property type="entry name" value="LARGE RIBOSOMAL SUBUNIT PROTEIN UL18M"/>
    <property type="match status" value="1"/>
</dbReference>
<dbReference type="GO" id="GO:0003735">
    <property type="term" value="F:structural constituent of ribosome"/>
    <property type="evidence" value="ECO:0007669"/>
    <property type="project" value="InterPro"/>
</dbReference>
<keyword evidence="9" id="KW-1185">Reference proteome</keyword>
<protein>
    <recommendedName>
        <fullName evidence="6 7">Large ribosomal subunit protein uL18</fullName>
    </recommendedName>
</protein>
<keyword evidence="3 7" id="KW-0694">RNA-binding</keyword>
<dbReference type="GO" id="GO:0022625">
    <property type="term" value="C:cytosolic large ribosomal subunit"/>
    <property type="evidence" value="ECO:0007669"/>
    <property type="project" value="TreeGrafter"/>
</dbReference>
<dbReference type="EMBL" id="CP060096">
    <property type="protein sequence ID" value="QSZ27144.1"/>
    <property type="molecule type" value="Genomic_DNA"/>
</dbReference>
<sequence length="121" mass="13586">MITKPNRQLSRQRRHLRVRKHVSGTPERPRLNVYKSLSHIYAQIIDDVAGKTLIYASTMDPELKGIVKGANKESARMVGKLIANKALEKGIKNVVFDRGGYIYHGTIKELADAAREAGLEF</sequence>
<dbReference type="InterPro" id="IPR005484">
    <property type="entry name" value="Ribosomal_uL18_bac/plant/anim"/>
</dbReference>
<evidence type="ECO:0000256" key="4">
    <source>
        <dbReference type="ARBA" id="ARBA00022980"/>
    </source>
</evidence>
<evidence type="ECO:0000256" key="2">
    <source>
        <dbReference type="ARBA" id="ARBA00022730"/>
    </source>
</evidence>
<keyword evidence="4 7" id="KW-0689">Ribosomal protein</keyword>
<dbReference type="GO" id="GO:0008097">
    <property type="term" value="F:5S rRNA binding"/>
    <property type="evidence" value="ECO:0007669"/>
    <property type="project" value="TreeGrafter"/>
</dbReference>
<dbReference type="AlphaFoldDB" id="A0A975GA56"/>
<reference evidence="8" key="1">
    <citation type="submission" date="2020-08" db="EMBL/GenBank/DDBJ databases">
        <title>Genomic insights into the carbon and energy metabolism of the first obligate autotrophic acetogenic bacterium Aceticella autotrophica gen. nov., sp. nov.</title>
        <authorList>
            <person name="Toshchakov S.V."/>
            <person name="Elcheninov A.G."/>
            <person name="Kublanov I.V."/>
            <person name="Frolov E.N."/>
            <person name="Lebedinsky A.V."/>
        </authorList>
    </citation>
    <scope>NUCLEOTIDE SEQUENCE</scope>
    <source>
        <strain evidence="8">3443-3Ac</strain>
    </source>
</reference>
<dbReference type="CDD" id="cd00432">
    <property type="entry name" value="Ribosomal_L18_L5e"/>
    <property type="match status" value="1"/>
</dbReference>
<evidence type="ECO:0000313" key="9">
    <source>
        <dbReference type="Proteomes" id="UP000671913"/>
    </source>
</evidence>
<dbReference type="FunFam" id="3.30.420.100:FF:000001">
    <property type="entry name" value="50S ribosomal protein L18"/>
    <property type="match status" value="1"/>
</dbReference>
<comment type="function">
    <text evidence="7">This is one of the proteins that bind and probably mediate the attachment of the 5S RNA into the large ribosomal subunit, where it forms part of the central protuberance.</text>
</comment>
<dbReference type="Pfam" id="PF00861">
    <property type="entry name" value="Ribosomal_L18p"/>
    <property type="match status" value="1"/>
</dbReference>
<gene>
    <name evidence="7 8" type="primary">rplR</name>
    <name evidence="8" type="ORF">ACETAC_09890</name>
</gene>
<comment type="subunit">
    <text evidence="7">Part of the 50S ribosomal subunit; part of the 5S rRNA/L5/L18/L25 subcomplex. Contacts the 5S and 23S rRNAs.</text>
</comment>
<dbReference type="InterPro" id="IPR057268">
    <property type="entry name" value="Ribosomal_L18"/>
</dbReference>
<organism evidence="8 9">
    <name type="scientific">Aceticella autotrophica</name>
    <dbReference type="NCBI Taxonomy" id="2755338"/>
    <lineage>
        <taxon>Bacteria</taxon>
        <taxon>Bacillati</taxon>
        <taxon>Bacillota</taxon>
        <taxon>Clostridia</taxon>
        <taxon>Thermoanaerobacterales</taxon>
        <taxon>Thermoanaerobacteraceae</taxon>
        <taxon>Aceticella</taxon>
    </lineage>
</organism>
<evidence type="ECO:0000256" key="6">
    <source>
        <dbReference type="ARBA" id="ARBA00035197"/>
    </source>
</evidence>
<dbReference type="Proteomes" id="UP000671913">
    <property type="component" value="Chromosome"/>
</dbReference>
<evidence type="ECO:0000313" key="8">
    <source>
        <dbReference type="EMBL" id="QSZ27144.1"/>
    </source>
</evidence>
<keyword evidence="5 7" id="KW-0687">Ribonucleoprotein</keyword>
<evidence type="ECO:0000256" key="7">
    <source>
        <dbReference type="HAMAP-Rule" id="MF_01337"/>
    </source>
</evidence>
<comment type="similarity">
    <text evidence="1 7">Belongs to the universal ribosomal protein uL18 family.</text>
</comment>
<dbReference type="RefSeq" id="WP_284679833.1">
    <property type="nucleotide sequence ID" value="NZ_CP060096.1"/>
</dbReference>
<keyword evidence="2 7" id="KW-0699">rRNA-binding</keyword>
<name>A0A975GA56_9THEO</name>
<evidence type="ECO:0000256" key="1">
    <source>
        <dbReference type="ARBA" id="ARBA00007116"/>
    </source>
</evidence>
<evidence type="ECO:0000256" key="3">
    <source>
        <dbReference type="ARBA" id="ARBA00022884"/>
    </source>
</evidence>
<dbReference type="GO" id="GO:0006412">
    <property type="term" value="P:translation"/>
    <property type="evidence" value="ECO:0007669"/>
    <property type="project" value="UniProtKB-UniRule"/>
</dbReference>
<dbReference type="InterPro" id="IPR004389">
    <property type="entry name" value="Ribosomal_uL18_bac-type"/>
</dbReference>
<dbReference type="KEGG" id="aaut:ACETAC_09890"/>